<dbReference type="AlphaFoldDB" id="A0A511UWS4"/>
<keyword evidence="6" id="KW-0239">DNA-directed DNA polymerase</keyword>
<evidence type="ECO:0000256" key="4">
    <source>
        <dbReference type="ARBA" id="ARBA00022695"/>
    </source>
</evidence>
<keyword evidence="12" id="KW-1185">Reference proteome</keyword>
<dbReference type="GO" id="GO:0006261">
    <property type="term" value="P:DNA-templated DNA replication"/>
    <property type="evidence" value="ECO:0007669"/>
    <property type="project" value="TreeGrafter"/>
</dbReference>
<protein>
    <recommendedName>
        <fullName evidence="2">DNA polymerase III subunit delta</fullName>
        <ecNumber evidence="1">2.7.7.7</ecNumber>
    </recommendedName>
</protein>
<dbReference type="InterPro" id="IPR008921">
    <property type="entry name" value="DNA_pol3_clamp-load_cplx_C"/>
</dbReference>
<dbReference type="EMBL" id="BJXW01000012">
    <property type="protein sequence ID" value="GEN31044.1"/>
    <property type="molecule type" value="Genomic_DNA"/>
</dbReference>
<dbReference type="EC" id="2.7.7.7" evidence="1"/>
<sequence>MTYFNLSRQLKNNDIPLVSLVYGEETFFIQRIKDLFIKQVQTDPANIMTYDLTETPIQDVLADAMTYPFFEGKKLIFAINPVFLQAKAKKLPFEHQLSVLEEYLQAPPNYSIVVFILHSDKIDSRKKITKLLKQKATIALCETVKPHEAEKWVIKIAEDLHVTIEEEALYLLDPDLLTNLQLLESEINKLALYVGKGGVITKDIVGEMVSHTPTSSALRLVDAVMTADLYKAIAIYHDLMKQKEEQIPLIGLLAYQFRMILRVKLLKQKGYTQGQIQKSLGVHPYVVKVAHDRERQFSIKRLKYIINQLAETDAILKQGRMDKNIAFELLLHHLVTYDAK</sequence>
<reference evidence="11 12" key="1">
    <citation type="submission" date="2019-07" db="EMBL/GenBank/DDBJ databases">
        <title>Whole genome shotgun sequence of Cerasibacillus quisquiliarum NBRC 102429.</title>
        <authorList>
            <person name="Hosoyama A."/>
            <person name="Uohara A."/>
            <person name="Ohji S."/>
            <person name="Ichikawa N."/>
        </authorList>
    </citation>
    <scope>NUCLEOTIDE SEQUENCE [LARGE SCALE GENOMIC DNA]</scope>
    <source>
        <strain evidence="11 12">NBRC 102429</strain>
    </source>
</reference>
<dbReference type="PANTHER" id="PTHR34388">
    <property type="entry name" value="DNA POLYMERASE III SUBUNIT DELTA"/>
    <property type="match status" value="1"/>
</dbReference>
<dbReference type="InterPro" id="IPR048466">
    <property type="entry name" value="DNA_pol3_delta-like_C"/>
</dbReference>
<dbReference type="InterPro" id="IPR005790">
    <property type="entry name" value="DNA_polIII_delta"/>
</dbReference>
<dbReference type="Pfam" id="PF06144">
    <property type="entry name" value="DNA_pol3_delta"/>
    <property type="match status" value="1"/>
</dbReference>
<keyword evidence="5" id="KW-0235">DNA replication</keyword>
<dbReference type="Gene3D" id="3.40.50.300">
    <property type="entry name" value="P-loop containing nucleotide triphosphate hydrolases"/>
    <property type="match status" value="1"/>
</dbReference>
<dbReference type="Pfam" id="PF21694">
    <property type="entry name" value="DNA_pol3_delta_C"/>
    <property type="match status" value="1"/>
</dbReference>
<dbReference type="SUPFAM" id="SSF48019">
    <property type="entry name" value="post-AAA+ oligomerization domain-like"/>
    <property type="match status" value="1"/>
</dbReference>
<dbReference type="NCBIfam" id="TIGR01128">
    <property type="entry name" value="holA"/>
    <property type="match status" value="1"/>
</dbReference>
<keyword evidence="3" id="KW-0808">Transferase</keyword>
<gene>
    <name evidence="11" type="primary">holA</name>
    <name evidence="11" type="ORF">CQU01_12820</name>
</gene>
<dbReference type="GO" id="GO:0009360">
    <property type="term" value="C:DNA polymerase III complex"/>
    <property type="evidence" value="ECO:0007669"/>
    <property type="project" value="InterPro"/>
</dbReference>
<evidence type="ECO:0000259" key="10">
    <source>
        <dbReference type="Pfam" id="PF21694"/>
    </source>
</evidence>
<dbReference type="OrthoDB" id="9775929at2"/>
<keyword evidence="4" id="KW-0548">Nucleotidyltransferase</keyword>
<dbReference type="SUPFAM" id="SSF52540">
    <property type="entry name" value="P-loop containing nucleoside triphosphate hydrolases"/>
    <property type="match status" value="1"/>
</dbReference>
<evidence type="ECO:0000256" key="6">
    <source>
        <dbReference type="ARBA" id="ARBA00022932"/>
    </source>
</evidence>
<evidence type="ECO:0000256" key="7">
    <source>
        <dbReference type="ARBA" id="ARBA00034754"/>
    </source>
</evidence>
<dbReference type="RefSeq" id="WP_146936879.1">
    <property type="nucleotide sequence ID" value="NZ_BJXW01000012.1"/>
</dbReference>
<evidence type="ECO:0000256" key="3">
    <source>
        <dbReference type="ARBA" id="ARBA00022679"/>
    </source>
</evidence>
<feature type="domain" description="DNA polymerase III delta subunit-like C-terminal" evidence="10">
    <location>
        <begin position="217"/>
        <end position="332"/>
    </location>
</feature>
<evidence type="ECO:0000256" key="8">
    <source>
        <dbReference type="ARBA" id="ARBA00049244"/>
    </source>
</evidence>
<evidence type="ECO:0000313" key="11">
    <source>
        <dbReference type="EMBL" id="GEN31044.1"/>
    </source>
</evidence>
<evidence type="ECO:0000256" key="1">
    <source>
        <dbReference type="ARBA" id="ARBA00012417"/>
    </source>
</evidence>
<name>A0A511UWS4_9BACI</name>
<evidence type="ECO:0000259" key="9">
    <source>
        <dbReference type="Pfam" id="PF06144"/>
    </source>
</evidence>
<organism evidence="11 12">
    <name type="scientific">Cerasibacillus quisquiliarum</name>
    <dbReference type="NCBI Taxonomy" id="227865"/>
    <lineage>
        <taxon>Bacteria</taxon>
        <taxon>Bacillati</taxon>
        <taxon>Bacillota</taxon>
        <taxon>Bacilli</taxon>
        <taxon>Bacillales</taxon>
        <taxon>Bacillaceae</taxon>
        <taxon>Cerasibacillus</taxon>
    </lineage>
</organism>
<evidence type="ECO:0000256" key="5">
    <source>
        <dbReference type="ARBA" id="ARBA00022705"/>
    </source>
</evidence>
<dbReference type="InterPro" id="IPR027417">
    <property type="entry name" value="P-loop_NTPase"/>
</dbReference>
<comment type="caution">
    <text evidence="11">The sequence shown here is derived from an EMBL/GenBank/DDBJ whole genome shotgun (WGS) entry which is preliminary data.</text>
</comment>
<feature type="domain" description="DNA polymerase III delta N-terminal" evidence="9">
    <location>
        <begin position="20"/>
        <end position="141"/>
    </location>
</feature>
<dbReference type="Proteomes" id="UP000321491">
    <property type="component" value="Unassembled WGS sequence"/>
</dbReference>
<comment type="similarity">
    <text evidence="7">Belongs to the DNA polymerase HolA subunit family.</text>
</comment>
<dbReference type="InterPro" id="IPR010372">
    <property type="entry name" value="DNA_pol3_delta_N"/>
</dbReference>
<dbReference type="Gene3D" id="1.20.272.10">
    <property type="match status" value="1"/>
</dbReference>
<dbReference type="PANTHER" id="PTHR34388:SF1">
    <property type="entry name" value="DNA POLYMERASE III SUBUNIT DELTA"/>
    <property type="match status" value="1"/>
</dbReference>
<comment type="catalytic activity">
    <reaction evidence="8">
        <text>DNA(n) + a 2'-deoxyribonucleoside 5'-triphosphate = DNA(n+1) + diphosphate</text>
        <dbReference type="Rhea" id="RHEA:22508"/>
        <dbReference type="Rhea" id="RHEA-COMP:17339"/>
        <dbReference type="Rhea" id="RHEA-COMP:17340"/>
        <dbReference type="ChEBI" id="CHEBI:33019"/>
        <dbReference type="ChEBI" id="CHEBI:61560"/>
        <dbReference type="ChEBI" id="CHEBI:173112"/>
        <dbReference type="EC" id="2.7.7.7"/>
    </reaction>
</comment>
<dbReference type="GO" id="GO:0003677">
    <property type="term" value="F:DNA binding"/>
    <property type="evidence" value="ECO:0007669"/>
    <property type="project" value="InterPro"/>
</dbReference>
<dbReference type="Gene3D" id="1.10.8.60">
    <property type="match status" value="1"/>
</dbReference>
<accession>A0A511UWS4</accession>
<dbReference type="GO" id="GO:0003887">
    <property type="term" value="F:DNA-directed DNA polymerase activity"/>
    <property type="evidence" value="ECO:0007669"/>
    <property type="project" value="UniProtKB-KW"/>
</dbReference>
<evidence type="ECO:0000256" key="2">
    <source>
        <dbReference type="ARBA" id="ARBA00017703"/>
    </source>
</evidence>
<proteinExistence type="inferred from homology"/>
<evidence type="ECO:0000313" key="12">
    <source>
        <dbReference type="Proteomes" id="UP000321491"/>
    </source>
</evidence>